<feature type="transmembrane region" description="Helical" evidence="7">
    <location>
        <begin position="93"/>
        <end position="119"/>
    </location>
</feature>
<comment type="subcellular location">
    <subcellularLocation>
        <location evidence="1">Endomembrane system</location>
        <topology evidence="1">Multi-pass membrane protein</topology>
    </subcellularLocation>
</comment>
<evidence type="ECO:0000256" key="7">
    <source>
        <dbReference type="SAM" id="Phobius"/>
    </source>
</evidence>
<dbReference type="GO" id="GO:0005506">
    <property type="term" value="F:iron ion binding"/>
    <property type="evidence" value="ECO:0007669"/>
    <property type="project" value="InterPro"/>
</dbReference>
<evidence type="ECO:0000256" key="6">
    <source>
        <dbReference type="SAM" id="MobiDB-lite"/>
    </source>
</evidence>
<evidence type="ECO:0000259" key="8">
    <source>
        <dbReference type="Pfam" id="PF04116"/>
    </source>
</evidence>
<dbReference type="OrthoDB" id="9770329at2"/>
<feature type="transmembrane region" description="Helical" evidence="7">
    <location>
        <begin position="159"/>
        <end position="181"/>
    </location>
</feature>
<dbReference type="AlphaFoldDB" id="A0A1E3LTW2"/>
<evidence type="ECO:0000313" key="10">
    <source>
        <dbReference type="Proteomes" id="UP000094487"/>
    </source>
</evidence>
<comment type="caution">
    <text evidence="9">The sequence shown here is derived from an EMBL/GenBank/DDBJ whole genome shotgun (WGS) entry which is preliminary data.</text>
</comment>
<dbReference type="PANTHER" id="PTHR21624">
    <property type="entry name" value="STEROL DESATURASE-RELATED PROTEIN"/>
    <property type="match status" value="1"/>
</dbReference>
<organism evidence="9 10">
    <name type="scientific">Sphingomonas turrisvirgatae</name>
    <dbReference type="NCBI Taxonomy" id="1888892"/>
    <lineage>
        <taxon>Bacteria</taxon>
        <taxon>Pseudomonadati</taxon>
        <taxon>Pseudomonadota</taxon>
        <taxon>Alphaproteobacteria</taxon>
        <taxon>Sphingomonadales</taxon>
        <taxon>Sphingomonadaceae</taxon>
        <taxon>Sphingomonas</taxon>
    </lineage>
</organism>
<dbReference type="Proteomes" id="UP000094487">
    <property type="component" value="Unassembled WGS sequence"/>
</dbReference>
<dbReference type="RefSeq" id="WP_069320998.1">
    <property type="nucleotide sequence ID" value="NZ_MDDS01000035.1"/>
</dbReference>
<protein>
    <recommendedName>
        <fullName evidence="8">Fatty acid hydroxylase domain-containing protein</fullName>
    </recommendedName>
</protein>
<reference evidence="9 10" key="1">
    <citation type="submission" date="2016-08" db="EMBL/GenBank/DDBJ databases">
        <title>Draft genome of the agarase producing Sphingomonas sp. MCT13.</title>
        <authorList>
            <person name="D'Andrea M.M."/>
            <person name="Rossolini G.M."/>
            <person name="Thaller M.C."/>
        </authorList>
    </citation>
    <scope>NUCLEOTIDE SEQUENCE [LARGE SCALE GENOMIC DNA]</scope>
    <source>
        <strain evidence="9 10">MCT13</strain>
    </source>
</reference>
<evidence type="ECO:0000256" key="3">
    <source>
        <dbReference type="ARBA" id="ARBA00022989"/>
    </source>
</evidence>
<dbReference type="InterPro" id="IPR006694">
    <property type="entry name" value="Fatty_acid_hydroxylase"/>
</dbReference>
<keyword evidence="5 7" id="KW-0472">Membrane</keyword>
<dbReference type="Pfam" id="PF04116">
    <property type="entry name" value="FA_hydroxylase"/>
    <property type="match status" value="1"/>
</dbReference>
<evidence type="ECO:0000256" key="5">
    <source>
        <dbReference type="ARBA" id="ARBA00023136"/>
    </source>
</evidence>
<sequence>MNDQLIAAVWAVVSLTIMGVLFWIISLRLPKPEGKNENLRNFHCVHSPSLINREFKCEVFYPPISMLITEPLVFFSIIAFLSVGEDHLPFQIFAHHVVSLPLLVQIFLGLLAIDISLWIRHAFVHKYFWSFHAVHHSAREVSWITTHRLHPLDNFVMSLMNFAVLYVIGFSAEGMAAAMVIKNLNNYFVHSNIVLDYPKPWKYIFVSPNMHRWHHALEPEAHDKNFCVIFAFVDHLLGTYYVPDKALPKGYGCNQPELDDIERKTILSELCIPFKLSRPAVTPDPVTSPTLESGETGIALN</sequence>
<dbReference type="GO" id="GO:0012505">
    <property type="term" value="C:endomembrane system"/>
    <property type="evidence" value="ECO:0007669"/>
    <property type="project" value="UniProtKB-SubCell"/>
</dbReference>
<dbReference type="GO" id="GO:0050479">
    <property type="term" value="F:glyceryl-ether monooxygenase activity"/>
    <property type="evidence" value="ECO:0007669"/>
    <property type="project" value="TreeGrafter"/>
</dbReference>
<evidence type="ECO:0000256" key="4">
    <source>
        <dbReference type="ARBA" id="ARBA00023002"/>
    </source>
</evidence>
<feature type="region of interest" description="Disordered" evidence="6">
    <location>
        <begin position="282"/>
        <end position="301"/>
    </location>
</feature>
<feature type="transmembrane region" description="Helical" evidence="7">
    <location>
        <begin position="59"/>
        <end position="81"/>
    </location>
</feature>
<dbReference type="GO" id="GO:0006643">
    <property type="term" value="P:membrane lipid metabolic process"/>
    <property type="evidence" value="ECO:0007669"/>
    <property type="project" value="TreeGrafter"/>
</dbReference>
<keyword evidence="10" id="KW-1185">Reference proteome</keyword>
<dbReference type="EMBL" id="MDDS01000035">
    <property type="protein sequence ID" value="ODP37188.1"/>
    <property type="molecule type" value="Genomic_DNA"/>
</dbReference>
<keyword evidence="3 7" id="KW-1133">Transmembrane helix</keyword>
<proteinExistence type="predicted"/>
<name>A0A1E3LTW2_9SPHN</name>
<dbReference type="GO" id="GO:0008610">
    <property type="term" value="P:lipid biosynthetic process"/>
    <property type="evidence" value="ECO:0007669"/>
    <property type="project" value="InterPro"/>
</dbReference>
<evidence type="ECO:0000313" key="9">
    <source>
        <dbReference type="EMBL" id="ODP37188.1"/>
    </source>
</evidence>
<dbReference type="STRING" id="1888892.BFL28_02865"/>
<accession>A0A1E3LTW2</accession>
<feature type="transmembrane region" description="Helical" evidence="7">
    <location>
        <begin position="6"/>
        <end position="25"/>
    </location>
</feature>
<keyword evidence="2 7" id="KW-0812">Transmembrane</keyword>
<evidence type="ECO:0000256" key="1">
    <source>
        <dbReference type="ARBA" id="ARBA00004127"/>
    </source>
</evidence>
<feature type="domain" description="Fatty acid hydroxylase" evidence="8">
    <location>
        <begin position="107"/>
        <end position="239"/>
    </location>
</feature>
<dbReference type="PANTHER" id="PTHR21624:SF3">
    <property type="entry name" value="FATTY ACID HYDROXYLASE DOMAIN-CONTAINING PROTEIN"/>
    <property type="match status" value="1"/>
</dbReference>
<dbReference type="InterPro" id="IPR051689">
    <property type="entry name" value="Sterol_desaturase/TMEM195"/>
</dbReference>
<keyword evidence="4" id="KW-0560">Oxidoreductase</keyword>
<gene>
    <name evidence="9" type="ORF">BFL28_02865</name>
</gene>
<evidence type="ECO:0000256" key="2">
    <source>
        <dbReference type="ARBA" id="ARBA00022692"/>
    </source>
</evidence>
<dbReference type="GO" id="GO:0016020">
    <property type="term" value="C:membrane"/>
    <property type="evidence" value="ECO:0007669"/>
    <property type="project" value="GOC"/>
</dbReference>